<evidence type="ECO:0000256" key="7">
    <source>
        <dbReference type="ARBA" id="ARBA00022840"/>
    </source>
</evidence>
<dbReference type="GO" id="GO:0004527">
    <property type="term" value="F:exonuclease activity"/>
    <property type="evidence" value="ECO:0007669"/>
    <property type="project" value="UniProtKB-KW"/>
</dbReference>
<keyword evidence="6" id="KW-0269">Exonuclease</keyword>
<dbReference type="EMBL" id="JACHHF010000003">
    <property type="protein sequence ID" value="MBB5175823.1"/>
    <property type="molecule type" value="Genomic_DNA"/>
</dbReference>
<dbReference type="InterPro" id="IPR049035">
    <property type="entry name" value="ADDB_N"/>
</dbReference>
<evidence type="ECO:0000313" key="13">
    <source>
        <dbReference type="EMBL" id="MBB5175823.1"/>
    </source>
</evidence>
<sequence length="1174" mass="137295">MIKVWTGVSGTGKSEKMFADIDEKTNNDPLGNRIYIITPTQNTLTYEQILTNDNNKTYRGSLRTNVLSFSRFMWHVFNEIGHREKNRLSDVGHIMLIHKILQQFNNDELTYYRDSREYVKFSGKLLETIEEFINYDISVEDIKGLSFDNNRTKEKYDDLVKVYEKWLEMIDEYSIESINLMPHFLKILNEVDVNEIESLNNATIYIDGFHNFSELELQLLKTLTRFTDDITLLLMHSSDNKDLFRKTENVIQELKRVDLFGENGVDIIEFPHENYRAKSEGLYQVENYLRKGTPINNIDGVSLIEAPNMRAEIEEVMRQIETLIRTKNVKYKDIGILYRDQSYIEVLRYYFEKFEIKYSIDQKYKMIQHPFIQFVMSIFEAYRQNFKRESIINIMKSGYLNDDDDFNMYVFENVVLESGIDFQAGLLNDELFKKFLETRDDGQKQTLSEVEIQDIEEMLAYKNKVLAALNQLYKSIESGTKAIDYIQSIYQFLEKNRVLERLEQDIDNCEDETRKNETEDAYNHFINLLDNAHIVYGEDEVTFELFVDNLIEGLMEAEFNLLPATLDEVTVGVLDLAKVENKKYIFMVGMNHANMPMEIGGNDIISDEEKRKFEAHELQISPTNEVLRRDERFVFYHGVTRPTDGLFMSYSLSNLKNEPTKISPFVKEIVAQSKDIEIIRPSLFGTTNVEGNISSINSMEDLLLERLRDILNTPKKYEDTIIEGVRDRVFLEAMYVLQKDAKYKDLYDRVVRNLAYKNESEKVDEAIAETLYGEALSGSVSRFHSFYNCQFQHFMRYGLKLHPREEFKLEAVDIGNLYHTVLEDVMKYHFNYDLKNQSIADINSAVSKSVKKAVKNISYGIFEHSGYYQALMVKAIETITEVVINLQRYSKASDFNIKFIEERFGRDEDTFGAYQLNTTNDHTVHLRGVIDRVDVNEREDGTFISLIDYKSSDRKLDLTDVYLGTELQQFMYMNVIEENSKQMFENILPLTMMFYTVKSTKTSLNQKDEEKLLKAKTKEEYQDMLQKMKEDKLKPSGLFVVNEDDESYLDATTDDTLSMLLHNDENVGDFYKGFTAKGKINKRSKNNFISIDMYNRFKDHAVEKIKEAADDIYDGDVRINPISENDDLIPCRFCEFKSACNIDYIMNKKDFVDKKDPLLVQMVESLKEGGESVE</sequence>
<feature type="domain" description="ATP-dependent helicase/deoxyribonuclease subunit B N-terminal" evidence="12">
    <location>
        <begin position="6"/>
        <end position="282"/>
    </location>
</feature>
<evidence type="ECO:0000256" key="1">
    <source>
        <dbReference type="ARBA" id="ARBA00022722"/>
    </source>
</evidence>
<dbReference type="PANTHER" id="PTHR30591">
    <property type="entry name" value="RECBCD ENZYME SUBUNIT RECC"/>
    <property type="match status" value="1"/>
</dbReference>
<dbReference type="Proteomes" id="UP000579136">
    <property type="component" value="Unassembled WGS sequence"/>
</dbReference>
<keyword evidence="2" id="KW-0547">Nucleotide-binding</keyword>
<dbReference type="Pfam" id="PF21445">
    <property type="entry name" value="ADDB_N"/>
    <property type="match status" value="1"/>
</dbReference>
<keyword evidence="9" id="KW-0234">DNA repair</keyword>
<reference evidence="13 14" key="1">
    <citation type="submission" date="2020-08" db="EMBL/GenBank/DDBJ databases">
        <title>Genomic Encyclopedia of Type Strains, Phase IV (KMG-IV): sequencing the most valuable type-strain genomes for metagenomic binning, comparative biology and taxonomic classification.</title>
        <authorList>
            <person name="Goeker M."/>
        </authorList>
    </citation>
    <scope>NUCLEOTIDE SEQUENCE [LARGE SCALE GENOMIC DNA]</scope>
    <source>
        <strain evidence="13 14">DSM 19163</strain>
    </source>
</reference>
<dbReference type="EC" id="3.6.4.12" evidence="13"/>
<protein>
    <submittedName>
        <fullName evidence="13">ATP-dependent helicase/nuclease subunit B</fullName>
        <ecNumber evidence="13">3.1.-.-</ecNumber>
        <ecNumber evidence="13">3.6.4.12</ecNumber>
    </submittedName>
</protein>
<name>A0A9Q2HF64_9STAP</name>
<comment type="caution">
    <text evidence="13">The sequence shown here is derived from an EMBL/GenBank/DDBJ whole genome shotgun (WGS) entry which is preliminary data.</text>
</comment>
<dbReference type="GO" id="GO:0006310">
    <property type="term" value="P:DNA recombination"/>
    <property type="evidence" value="ECO:0007669"/>
    <property type="project" value="TreeGrafter"/>
</dbReference>
<feature type="coiled-coil region" evidence="10">
    <location>
        <begin position="492"/>
        <end position="519"/>
    </location>
</feature>
<gene>
    <name evidence="13" type="ORF">HNQ45_000698</name>
</gene>
<evidence type="ECO:0000256" key="8">
    <source>
        <dbReference type="ARBA" id="ARBA00023125"/>
    </source>
</evidence>
<evidence type="ECO:0000256" key="10">
    <source>
        <dbReference type="SAM" id="Coils"/>
    </source>
</evidence>
<keyword evidence="7" id="KW-0067">ATP-binding</keyword>
<dbReference type="GO" id="GO:0003678">
    <property type="term" value="F:DNA helicase activity"/>
    <property type="evidence" value="ECO:0007669"/>
    <property type="project" value="UniProtKB-EC"/>
</dbReference>
<dbReference type="InterPro" id="IPR027417">
    <property type="entry name" value="P-loop_NTPase"/>
</dbReference>
<evidence type="ECO:0000256" key="5">
    <source>
        <dbReference type="ARBA" id="ARBA00022806"/>
    </source>
</evidence>
<evidence type="ECO:0000256" key="3">
    <source>
        <dbReference type="ARBA" id="ARBA00022763"/>
    </source>
</evidence>
<evidence type="ECO:0000256" key="4">
    <source>
        <dbReference type="ARBA" id="ARBA00022801"/>
    </source>
</evidence>
<evidence type="ECO:0000256" key="2">
    <source>
        <dbReference type="ARBA" id="ARBA00022741"/>
    </source>
</evidence>
<keyword evidence="5 13" id="KW-0347">Helicase</keyword>
<keyword evidence="10" id="KW-0175">Coiled coil</keyword>
<keyword evidence="14" id="KW-1185">Reference proteome</keyword>
<keyword evidence="1" id="KW-0540">Nuclease</keyword>
<dbReference type="AlphaFoldDB" id="A0A9Q2HF64"/>
<keyword evidence="8" id="KW-0238">DNA-binding</keyword>
<evidence type="ECO:0000256" key="6">
    <source>
        <dbReference type="ARBA" id="ARBA00022839"/>
    </source>
</evidence>
<dbReference type="EC" id="3.1.-.-" evidence="13"/>
<dbReference type="InterPro" id="IPR038726">
    <property type="entry name" value="PDDEXK_AddAB-type"/>
</dbReference>
<dbReference type="Gene3D" id="3.40.50.300">
    <property type="entry name" value="P-loop containing nucleotide triphosphate hydrolases"/>
    <property type="match status" value="3"/>
</dbReference>
<dbReference type="GO" id="GO:0003677">
    <property type="term" value="F:DNA binding"/>
    <property type="evidence" value="ECO:0007669"/>
    <property type="project" value="UniProtKB-KW"/>
</dbReference>
<evidence type="ECO:0000256" key="9">
    <source>
        <dbReference type="ARBA" id="ARBA00023204"/>
    </source>
</evidence>
<dbReference type="GO" id="GO:0006281">
    <property type="term" value="P:DNA repair"/>
    <property type="evidence" value="ECO:0007669"/>
    <property type="project" value="UniProtKB-KW"/>
</dbReference>
<accession>A0A9Q2HF64</accession>
<evidence type="ECO:0000259" key="11">
    <source>
        <dbReference type="Pfam" id="PF12705"/>
    </source>
</evidence>
<keyword evidence="3" id="KW-0227">DNA damage</keyword>
<evidence type="ECO:0000313" key="14">
    <source>
        <dbReference type="Proteomes" id="UP000579136"/>
    </source>
</evidence>
<dbReference type="RefSeq" id="WP_183673466.1">
    <property type="nucleotide sequence ID" value="NZ_CBCRYX010000002.1"/>
</dbReference>
<dbReference type="GO" id="GO:0005524">
    <property type="term" value="F:ATP binding"/>
    <property type="evidence" value="ECO:0007669"/>
    <property type="project" value="UniProtKB-KW"/>
</dbReference>
<proteinExistence type="predicted"/>
<organism evidence="13 14">
    <name type="scientific">Nosocomiicoccus ampullae</name>
    <dbReference type="NCBI Taxonomy" id="489910"/>
    <lineage>
        <taxon>Bacteria</taxon>
        <taxon>Bacillati</taxon>
        <taxon>Bacillota</taxon>
        <taxon>Bacilli</taxon>
        <taxon>Bacillales</taxon>
        <taxon>Staphylococcaceae</taxon>
        <taxon>Nosocomiicoccus</taxon>
    </lineage>
</organism>
<dbReference type="PANTHER" id="PTHR30591:SF1">
    <property type="entry name" value="RECBCD ENZYME SUBUNIT RECC"/>
    <property type="match status" value="1"/>
</dbReference>
<keyword evidence="4 13" id="KW-0378">Hydrolase</keyword>
<dbReference type="SUPFAM" id="SSF52540">
    <property type="entry name" value="P-loop containing nucleoside triphosphate hydrolases"/>
    <property type="match status" value="1"/>
</dbReference>
<dbReference type="Pfam" id="PF12705">
    <property type="entry name" value="PDDEXK_1"/>
    <property type="match status" value="1"/>
</dbReference>
<feature type="domain" description="PD-(D/E)XK endonuclease-like" evidence="11">
    <location>
        <begin position="779"/>
        <end position="1141"/>
    </location>
</feature>
<evidence type="ECO:0000259" key="12">
    <source>
        <dbReference type="Pfam" id="PF21445"/>
    </source>
</evidence>